<protein>
    <submittedName>
        <fullName evidence="5">CWF19-like protein 2</fullName>
    </submittedName>
</protein>
<comment type="similarity">
    <text evidence="1">Belongs to the CWF19 family.</text>
</comment>
<feature type="compositionally biased region" description="Basic and acidic residues" evidence="2">
    <location>
        <begin position="217"/>
        <end position="240"/>
    </location>
</feature>
<sequence length="689" mass="81264">MKHKKYKNKSKHERKKSKRKDKQRDKEEKHNESDSSSSTSEGEQEWVEKPISQTIVTKKSVHMKSKEEESLKREDWMNIKSVFPCVFNEKKTESFNSNKNASKSDLDKLGQSDRELNPYWKNGGSGLPEENSTKIEQVMDVNWLKRSLQRAKEQAKSENRSLEEIAAVRWGVEVIQSMISKAEGTSIKDKWKHNSNTTKESKFENQYKSTKNSNRNDQYKRHDNLHYEHQRKQEYKKPTDDNCFNNTSYKSNHTNKKNWQKSKMSDKTEENQLNSNMVVLKSISNDNTNDTEVKEIKSLTEAEMNKLGAKIVKAELMGNTEVAEKLKIQLKEAREAAKSVQVHNTEKVQNIILTQTDAKGVTRLLELRNQPTEFSQNIKRKNAETHTSGKKVRYFFDDDKYSLQQLFQKEKGRTTNEDDAAFIKVASKNMDMDEMFEEHITRVKLDAKQDEKDRSFAIKEHKRLSKCLDTCRWCIDSKYMLKHMIIEMNSEICLCLPQYSSLTVGHCIITPVQHVACQLQLDENVWENLKMFKRTLYKMFMDQNQYPVFYETYKSRYKFTHMKLDCIPLPKEVGELAPMYFKKALLECETEWSMNKKVIDLEHKDVRHAIPNGLSYFMVEFETNKGYAHVIEDEHLFPKNFAEEIIGGMLDLDHDVWRKPKRENLDQQREKTLKFLEVWKKYEFKVKKS</sequence>
<dbReference type="PANTHER" id="PTHR12072">
    <property type="entry name" value="CWF19, CELL CYCLE CONTROL PROTEIN"/>
    <property type="match status" value="1"/>
</dbReference>
<evidence type="ECO:0000313" key="5">
    <source>
        <dbReference type="EMBL" id="KOC59276.1"/>
    </source>
</evidence>
<feature type="compositionally biased region" description="Basic and acidic residues" evidence="2">
    <location>
        <begin position="22"/>
        <end position="33"/>
    </location>
</feature>
<dbReference type="InterPro" id="IPR006767">
    <property type="entry name" value="Cwf19-like_C_dom-2"/>
</dbReference>
<feature type="region of interest" description="Disordered" evidence="2">
    <location>
        <begin position="93"/>
        <end position="130"/>
    </location>
</feature>
<feature type="compositionally biased region" description="Basic residues" evidence="2">
    <location>
        <begin position="1"/>
        <end position="21"/>
    </location>
</feature>
<dbReference type="SUPFAM" id="SSF54197">
    <property type="entry name" value="HIT-like"/>
    <property type="match status" value="1"/>
</dbReference>
<dbReference type="AlphaFoldDB" id="A0A0L7QL69"/>
<name>A0A0L7QL69_9HYME</name>
<evidence type="ECO:0000256" key="1">
    <source>
        <dbReference type="ARBA" id="ARBA00006795"/>
    </source>
</evidence>
<dbReference type="Pfam" id="PF04676">
    <property type="entry name" value="CwfJ_C_2"/>
    <property type="match status" value="1"/>
</dbReference>
<evidence type="ECO:0000259" key="3">
    <source>
        <dbReference type="Pfam" id="PF04676"/>
    </source>
</evidence>
<dbReference type="InterPro" id="IPR040194">
    <property type="entry name" value="Cwf19-like"/>
</dbReference>
<evidence type="ECO:0000259" key="4">
    <source>
        <dbReference type="Pfam" id="PF04677"/>
    </source>
</evidence>
<dbReference type="Pfam" id="PF04677">
    <property type="entry name" value="CwfJ_C_1"/>
    <property type="match status" value="1"/>
</dbReference>
<feature type="domain" description="Cwf19-like protein C-terminal" evidence="3">
    <location>
        <begin position="591"/>
        <end position="684"/>
    </location>
</feature>
<dbReference type="GO" id="GO:0071014">
    <property type="term" value="C:post-mRNA release spliceosomal complex"/>
    <property type="evidence" value="ECO:0007669"/>
    <property type="project" value="TreeGrafter"/>
</dbReference>
<dbReference type="STRING" id="597456.A0A0L7QL69"/>
<feature type="domain" description="Cwf19-like C-terminal" evidence="4">
    <location>
        <begin position="459"/>
        <end position="582"/>
    </location>
</feature>
<dbReference type="PANTHER" id="PTHR12072:SF5">
    <property type="entry name" value="CWF19-LIKE PROTEIN 2"/>
    <property type="match status" value="1"/>
</dbReference>
<accession>A0A0L7QL69</accession>
<gene>
    <name evidence="5" type="ORF">WH47_11462</name>
</gene>
<reference evidence="5 6" key="1">
    <citation type="submission" date="2015-07" db="EMBL/GenBank/DDBJ databases">
        <title>The genome of Habropoda laboriosa.</title>
        <authorList>
            <person name="Pan H."/>
            <person name="Kapheim K."/>
        </authorList>
    </citation>
    <scope>NUCLEOTIDE SEQUENCE [LARGE SCALE GENOMIC DNA]</scope>
    <source>
        <strain evidence="5">0110345459</strain>
    </source>
</reference>
<dbReference type="EMBL" id="KQ414934">
    <property type="protein sequence ID" value="KOC59276.1"/>
    <property type="molecule type" value="Genomic_DNA"/>
</dbReference>
<feature type="compositionally biased region" description="Basic and acidic residues" evidence="2">
    <location>
        <begin position="102"/>
        <end position="116"/>
    </location>
</feature>
<dbReference type="InterPro" id="IPR006768">
    <property type="entry name" value="Cwf19-like_C_dom-1"/>
</dbReference>
<feature type="compositionally biased region" description="Polar residues" evidence="2">
    <location>
        <begin position="206"/>
        <end position="216"/>
    </location>
</feature>
<feature type="region of interest" description="Disordered" evidence="2">
    <location>
        <begin position="1"/>
        <end position="72"/>
    </location>
</feature>
<evidence type="ECO:0000256" key="2">
    <source>
        <dbReference type="SAM" id="MobiDB-lite"/>
    </source>
</evidence>
<organism evidence="5 6">
    <name type="scientific">Habropoda laboriosa</name>
    <dbReference type="NCBI Taxonomy" id="597456"/>
    <lineage>
        <taxon>Eukaryota</taxon>
        <taxon>Metazoa</taxon>
        <taxon>Ecdysozoa</taxon>
        <taxon>Arthropoda</taxon>
        <taxon>Hexapoda</taxon>
        <taxon>Insecta</taxon>
        <taxon>Pterygota</taxon>
        <taxon>Neoptera</taxon>
        <taxon>Endopterygota</taxon>
        <taxon>Hymenoptera</taxon>
        <taxon>Apocrita</taxon>
        <taxon>Aculeata</taxon>
        <taxon>Apoidea</taxon>
        <taxon>Anthophila</taxon>
        <taxon>Apidae</taxon>
        <taxon>Habropoda</taxon>
    </lineage>
</organism>
<dbReference type="GO" id="GO:0000398">
    <property type="term" value="P:mRNA splicing, via spliceosome"/>
    <property type="evidence" value="ECO:0007669"/>
    <property type="project" value="TreeGrafter"/>
</dbReference>
<feature type="compositionally biased region" description="Polar residues" evidence="2">
    <location>
        <begin position="242"/>
        <end position="252"/>
    </location>
</feature>
<feature type="region of interest" description="Disordered" evidence="2">
    <location>
        <begin position="190"/>
        <end position="270"/>
    </location>
</feature>
<proteinExistence type="inferred from homology"/>
<dbReference type="InterPro" id="IPR036265">
    <property type="entry name" value="HIT-like_sf"/>
</dbReference>
<keyword evidence="6" id="KW-1185">Reference proteome</keyword>
<dbReference type="OrthoDB" id="2113965at2759"/>
<evidence type="ECO:0000313" key="6">
    <source>
        <dbReference type="Proteomes" id="UP000053825"/>
    </source>
</evidence>
<dbReference type="Proteomes" id="UP000053825">
    <property type="component" value="Unassembled WGS sequence"/>
</dbReference>